<keyword evidence="2" id="KW-0456">Lyase</keyword>
<sequence>MLRLHLLATSAVLLCNFPNLIAALPLWDSAAHSAVQARSCNTSSVPQTVVLDGQRLADAKSRLQAGDDDLQEVLDNLLVQANKYLSQGPWTVTDNEKSVPNGTIYDYASQAPYWWPNNWNSTSTNSTSSNSTSSNNDTCPYVQRDGVVNPEASEYTSKADRASMFTSSYTLSLAWYYTDNSTYREHAANIIKTWFLDESTAMTPHLKHSQIIPCDDDGRSIGILDFSQQYTDVLDAAAILSVEYDTSWSNATETAFKAWNGDFLEWLTDSDFGQTELAADNNHGTYARLQIAGVAAYVGQTDLAISMANGTKSVIDSQFTANGSQPLELSRTRSFHYSCFNLVAHARLADIGYQLGVDLWGYEGASGQSILGAIDFLVPYATGNKTWPYNELSFVSYAASDLINAASDQGDETASAALTDLTYPSIGNQWPLRPSAERLDDLDADD</sequence>
<evidence type="ECO:0000313" key="6">
    <source>
        <dbReference type="Proteomes" id="UP000094065"/>
    </source>
</evidence>
<evidence type="ECO:0000256" key="3">
    <source>
        <dbReference type="SAM" id="SignalP"/>
    </source>
</evidence>
<evidence type="ECO:0000256" key="1">
    <source>
        <dbReference type="ARBA" id="ARBA00022729"/>
    </source>
</evidence>
<feature type="chain" id="PRO_5009129115" description="Alginate lyase domain-containing protein" evidence="3">
    <location>
        <begin position="24"/>
        <end position="446"/>
    </location>
</feature>
<organism evidence="5 6">
    <name type="scientific">Cryptococcus amylolentus CBS 6039</name>
    <dbReference type="NCBI Taxonomy" id="1295533"/>
    <lineage>
        <taxon>Eukaryota</taxon>
        <taxon>Fungi</taxon>
        <taxon>Dikarya</taxon>
        <taxon>Basidiomycota</taxon>
        <taxon>Agaricomycotina</taxon>
        <taxon>Tremellomycetes</taxon>
        <taxon>Tremellales</taxon>
        <taxon>Cryptococcaceae</taxon>
        <taxon>Cryptococcus</taxon>
    </lineage>
</organism>
<keyword evidence="1 3" id="KW-0732">Signal</keyword>
<dbReference type="GeneID" id="30158697"/>
<dbReference type="RefSeq" id="XP_018989734.1">
    <property type="nucleotide sequence ID" value="XM_019142091.1"/>
</dbReference>
<evidence type="ECO:0000259" key="4">
    <source>
        <dbReference type="Pfam" id="PF05426"/>
    </source>
</evidence>
<dbReference type="OrthoDB" id="63533at2759"/>
<evidence type="ECO:0000313" key="5">
    <source>
        <dbReference type="EMBL" id="ODN73872.1"/>
    </source>
</evidence>
<keyword evidence="6" id="KW-1185">Reference proteome</keyword>
<dbReference type="AlphaFoldDB" id="A0A1E3HC03"/>
<evidence type="ECO:0000256" key="2">
    <source>
        <dbReference type="ARBA" id="ARBA00023239"/>
    </source>
</evidence>
<dbReference type="GO" id="GO:0042597">
    <property type="term" value="C:periplasmic space"/>
    <property type="evidence" value="ECO:0007669"/>
    <property type="project" value="InterPro"/>
</dbReference>
<dbReference type="Gene3D" id="1.50.10.100">
    <property type="entry name" value="Chondroitin AC/alginate lyase"/>
    <property type="match status" value="1"/>
</dbReference>
<name>A0A1E3HC03_9TREE</name>
<accession>A0A1E3HC03</accession>
<dbReference type="InterPro" id="IPR008929">
    <property type="entry name" value="Chondroitin_lyas"/>
</dbReference>
<dbReference type="SUPFAM" id="SSF48230">
    <property type="entry name" value="Chondroitin AC/alginate lyase"/>
    <property type="match status" value="1"/>
</dbReference>
<gene>
    <name evidence="5" type="ORF">L202_07388</name>
</gene>
<feature type="signal peptide" evidence="3">
    <location>
        <begin position="1"/>
        <end position="23"/>
    </location>
</feature>
<feature type="domain" description="Alginate lyase" evidence="4">
    <location>
        <begin position="92"/>
        <end position="387"/>
    </location>
</feature>
<dbReference type="InterPro" id="IPR008397">
    <property type="entry name" value="Alginate_lyase_dom"/>
</dbReference>
<reference evidence="5 6" key="1">
    <citation type="submission" date="2016-06" db="EMBL/GenBank/DDBJ databases">
        <title>Evolution of pathogenesis and genome organization in the Tremellales.</title>
        <authorList>
            <person name="Cuomo C."/>
            <person name="Litvintseva A."/>
            <person name="Heitman J."/>
            <person name="Chen Y."/>
            <person name="Sun S."/>
            <person name="Springer D."/>
            <person name="Dromer F."/>
            <person name="Young S."/>
            <person name="Zeng Q."/>
            <person name="Chapman S."/>
            <person name="Gujja S."/>
            <person name="Saif S."/>
            <person name="Birren B."/>
        </authorList>
    </citation>
    <scope>NUCLEOTIDE SEQUENCE [LARGE SCALE GENOMIC DNA]</scope>
    <source>
        <strain evidence="5 6">CBS 6039</strain>
    </source>
</reference>
<dbReference type="EMBL" id="AWGJ01000012">
    <property type="protein sequence ID" value="ODN73872.1"/>
    <property type="molecule type" value="Genomic_DNA"/>
</dbReference>
<dbReference type="GO" id="GO:0016829">
    <property type="term" value="F:lyase activity"/>
    <property type="evidence" value="ECO:0007669"/>
    <property type="project" value="UniProtKB-KW"/>
</dbReference>
<dbReference type="Pfam" id="PF05426">
    <property type="entry name" value="Alginate_lyase"/>
    <property type="match status" value="1"/>
</dbReference>
<proteinExistence type="predicted"/>
<dbReference type="Proteomes" id="UP000094065">
    <property type="component" value="Unassembled WGS sequence"/>
</dbReference>
<dbReference type="STRING" id="1295533.A0A1E3HC03"/>
<protein>
    <recommendedName>
        <fullName evidence="4">Alginate lyase domain-containing protein</fullName>
    </recommendedName>
</protein>
<comment type="caution">
    <text evidence="5">The sequence shown here is derived from an EMBL/GenBank/DDBJ whole genome shotgun (WGS) entry which is preliminary data.</text>
</comment>